<dbReference type="SUPFAM" id="SSF75169">
    <property type="entry name" value="DsrEFH-like"/>
    <property type="match status" value="1"/>
</dbReference>
<evidence type="ECO:0000313" key="3">
    <source>
        <dbReference type="EMBL" id="ATW26235.1"/>
    </source>
</evidence>
<accession>A0A3G1KVI4</accession>
<protein>
    <submittedName>
        <fullName evidence="3">SirA family protein</fullName>
    </submittedName>
</protein>
<dbReference type="InterPro" id="IPR001455">
    <property type="entry name" value="TusA-like"/>
</dbReference>
<feature type="domain" description="UPF0033" evidence="2">
    <location>
        <begin position="6"/>
        <end position="30"/>
    </location>
</feature>
<evidence type="ECO:0000313" key="4">
    <source>
        <dbReference type="Proteomes" id="UP000323521"/>
    </source>
</evidence>
<dbReference type="NCBIfam" id="TIGR03527">
    <property type="entry name" value="selenium_YedF"/>
    <property type="match status" value="1"/>
</dbReference>
<evidence type="ECO:0000259" key="2">
    <source>
        <dbReference type="PROSITE" id="PS01148"/>
    </source>
</evidence>
<comment type="similarity">
    <text evidence="1">Belongs to the sulfur carrier protein TusA family.</text>
</comment>
<dbReference type="Pfam" id="PF01206">
    <property type="entry name" value="TusA"/>
    <property type="match status" value="1"/>
</dbReference>
<dbReference type="EMBL" id="CP017634">
    <property type="protein sequence ID" value="ATW26235.1"/>
    <property type="molecule type" value="Genomic_DNA"/>
</dbReference>
<dbReference type="AlphaFoldDB" id="A0A3G1KVI4"/>
<dbReference type="RefSeq" id="WP_148135523.1">
    <property type="nucleotide sequence ID" value="NZ_CP017634.1"/>
</dbReference>
<dbReference type="OrthoDB" id="9801500at2"/>
<gene>
    <name evidence="3" type="ORF">DCMF_17015</name>
</gene>
<keyword evidence="4" id="KW-1185">Reference proteome</keyword>
<reference evidence="3 4" key="1">
    <citation type="submission" date="2016-10" db="EMBL/GenBank/DDBJ databases">
        <title>Complete Genome Sequence of Peptococcaceae strain DCMF.</title>
        <authorList>
            <person name="Edwards R.J."/>
            <person name="Holland S.I."/>
            <person name="Deshpande N.P."/>
            <person name="Wong Y.K."/>
            <person name="Ertan H."/>
            <person name="Manefield M."/>
            <person name="Russell T.L."/>
            <person name="Lee M.J."/>
        </authorList>
    </citation>
    <scope>NUCLEOTIDE SEQUENCE [LARGE SCALE GENOMIC DNA]</scope>
    <source>
        <strain evidence="3 4">DCMF</strain>
    </source>
</reference>
<dbReference type="PANTHER" id="PTHR33279:SF6">
    <property type="entry name" value="SULFUR CARRIER PROTEIN YEDF-RELATED"/>
    <property type="match status" value="1"/>
</dbReference>
<evidence type="ECO:0000256" key="1">
    <source>
        <dbReference type="ARBA" id="ARBA00008984"/>
    </source>
</evidence>
<name>A0A3G1KVI4_FORW1</name>
<dbReference type="InterPro" id="IPR019870">
    <property type="entry name" value="Se_metab_YedF"/>
</dbReference>
<dbReference type="KEGG" id="fwa:DCMF_17015"/>
<dbReference type="PANTHER" id="PTHR33279">
    <property type="entry name" value="SULFUR CARRIER PROTEIN YEDF-RELATED"/>
    <property type="match status" value="1"/>
</dbReference>
<organism evidence="3 4">
    <name type="scientific">Formimonas warabiya</name>
    <dbReference type="NCBI Taxonomy" id="1761012"/>
    <lineage>
        <taxon>Bacteria</taxon>
        <taxon>Bacillati</taxon>
        <taxon>Bacillota</taxon>
        <taxon>Clostridia</taxon>
        <taxon>Eubacteriales</taxon>
        <taxon>Peptococcaceae</taxon>
        <taxon>Candidatus Formimonas</taxon>
    </lineage>
</organism>
<proteinExistence type="inferred from homology"/>
<dbReference type="InterPro" id="IPR036868">
    <property type="entry name" value="TusA-like_sf"/>
</dbReference>
<dbReference type="CDD" id="cd03421">
    <property type="entry name" value="SirA_like_N"/>
    <property type="match status" value="1"/>
</dbReference>
<sequence>MVTRQIDARGMNCPLPVVNTKKVLDDMDQGEIVTLVDNEAARDNLVKLAEALHCGVSVEQKGNDYQVFIKKGSVTDLPTHLDPEHASQAFFVTSNTLGKGSEELGAVLIKSLFYSLTQSDHLPQIIVFVNSGVYLACEGSAVMEYLLELERHGVEIISCGTCLDFYNMKRKLCVGSVTNMYTILERLSLVEKTLTI</sequence>
<dbReference type="Proteomes" id="UP000323521">
    <property type="component" value="Chromosome"/>
</dbReference>
<dbReference type="SUPFAM" id="SSF64307">
    <property type="entry name" value="SirA-like"/>
    <property type="match status" value="1"/>
</dbReference>
<dbReference type="InterPro" id="IPR027396">
    <property type="entry name" value="DsrEFH-like"/>
</dbReference>
<dbReference type="Gene3D" id="3.30.110.40">
    <property type="entry name" value="TusA-like domain"/>
    <property type="match status" value="1"/>
</dbReference>
<dbReference type="PROSITE" id="PS01148">
    <property type="entry name" value="UPF0033"/>
    <property type="match status" value="1"/>
</dbReference>